<name>A0AA88EHN4_FICCA</name>
<comment type="caution">
    <text evidence="2">The sequence shown here is derived from an EMBL/GenBank/DDBJ whole genome shotgun (WGS) entry which is preliminary data.</text>
</comment>
<evidence type="ECO:0000313" key="2">
    <source>
        <dbReference type="EMBL" id="GMN74293.1"/>
    </source>
</evidence>
<feature type="region of interest" description="Disordered" evidence="1">
    <location>
        <begin position="97"/>
        <end position="122"/>
    </location>
</feature>
<reference evidence="2" key="1">
    <citation type="submission" date="2023-07" db="EMBL/GenBank/DDBJ databases">
        <title>draft genome sequence of fig (Ficus carica).</title>
        <authorList>
            <person name="Takahashi T."/>
            <person name="Nishimura K."/>
        </authorList>
    </citation>
    <scope>NUCLEOTIDE SEQUENCE</scope>
</reference>
<evidence type="ECO:0000256" key="1">
    <source>
        <dbReference type="SAM" id="MobiDB-lite"/>
    </source>
</evidence>
<proteinExistence type="predicted"/>
<dbReference type="AlphaFoldDB" id="A0AA88EHN4"/>
<gene>
    <name evidence="2" type="ORF">TIFTF001_053136</name>
</gene>
<sequence>MVMADFDIEKIVLISFLSLAEHELFFSSSHGFGCFLTSCCIMWYQSLGYSLMAVAGDRRGRPVDDDRGLLTDEDRELYRVRREARFDIPNRISVGSATGMVRPRPRRKLKAGDAPPEPLFDEPRAENAMDFRVGVPNRVQRRTPQRSIAGDMPPLIVTPPSDFRRSEMIRSVHFDVLVDRGRYRSELDHHHDNSPKPRISSFDGFVELEEFLEWICRVDEYFEFMEIKQDKEAFLVARNLGVIWLTGGRGVVGDVGGALEEPFLPLNRDLASELEMEESRRDGVANSASHSLIEDLLVYLCAKTMPYESIVFEDPEVDINAKQGIIIAEPLDSHRKVDAAVVHVIVKGALQEPKIEDTKEPPNKVCGTEIECAVVYGSVNVVDGELEFESTKEECLSFYPTEPNLVVSSVETAAKVEKEVMTSSKAG</sequence>
<dbReference type="Proteomes" id="UP001187192">
    <property type="component" value="Unassembled WGS sequence"/>
</dbReference>
<dbReference type="EMBL" id="BTGU01012177">
    <property type="protein sequence ID" value="GMN74293.1"/>
    <property type="molecule type" value="Genomic_DNA"/>
</dbReference>
<organism evidence="2 3">
    <name type="scientific">Ficus carica</name>
    <name type="common">Common fig</name>
    <dbReference type="NCBI Taxonomy" id="3494"/>
    <lineage>
        <taxon>Eukaryota</taxon>
        <taxon>Viridiplantae</taxon>
        <taxon>Streptophyta</taxon>
        <taxon>Embryophyta</taxon>
        <taxon>Tracheophyta</taxon>
        <taxon>Spermatophyta</taxon>
        <taxon>Magnoliopsida</taxon>
        <taxon>eudicotyledons</taxon>
        <taxon>Gunneridae</taxon>
        <taxon>Pentapetalae</taxon>
        <taxon>rosids</taxon>
        <taxon>fabids</taxon>
        <taxon>Rosales</taxon>
        <taxon>Moraceae</taxon>
        <taxon>Ficeae</taxon>
        <taxon>Ficus</taxon>
    </lineage>
</organism>
<evidence type="ECO:0000313" key="3">
    <source>
        <dbReference type="Proteomes" id="UP001187192"/>
    </source>
</evidence>
<protein>
    <submittedName>
        <fullName evidence="2">Uncharacterized protein</fullName>
    </submittedName>
</protein>
<keyword evidence="3" id="KW-1185">Reference proteome</keyword>
<accession>A0AA88EHN4</accession>